<gene>
    <name evidence="2" type="ORF">Pla144_27020</name>
</gene>
<evidence type="ECO:0000313" key="2">
    <source>
        <dbReference type="EMBL" id="TWU25497.1"/>
    </source>
</evidence>
<reference evidence="2 3" key="1">
    <citation type="submission" date="2019-02" db="EMBL/GenBank/DDBJ databases">
        <title>Deep-cultivation of Planctomycetes and their phenomic and genomic characterization uncovers novel biology.</title>
        <authorList>
            <person name="Wiegand S."/>
            <person name="Jogler M."/>
            <person name="Boedeker C."/>
            <person name="Pinto D."/>
            <person name="Vollmers J."/>
            <person name="Rivas-Marin E."/>
            <person name="Kohn T."/>
            <person name="Peeters S.H."/>
            <person name="Heuer A."/>
            <person name="Rast P."/>
            <person name="Oberbeckmann S."/>
            <person name="Bunk B."/>
            <person name="Jeske O."/>
            <person name="Meyerdierks A."/>
            <person name="Storesund J.E."/>
            <person name="Kallscheuer N."/>
            <person name="Luecker S."/>
            <person name="Lage O.M."/>
            <person name="Pohl T."/>
            <person name="Merkel B.J."/>
            <person name="Hornburger P."/>
            <person name="Mueller R.-W."/>
            <person name="Bruemmer F."/>
            <person name="Labrenz M."/>
            <person name="Spormann A.M."/>
            <person name="Op Den Camp H."/>
            <person name="Overmann J."/>
            <person name="Amann R."/>
            <person name="Jetten M.S.M."/>
            <person name="Mascher T."/>
            <person name="Medema M.H."/>
            <person name="Devos D.P."/>
            <person name="Kaster A.-K."/>
            <person name="Ovreas L."/>
            <person name="Rohde M."/>
            <person name="Galperin M.Y."/>
            <person name="Jogler C."/>
        </authorList>
    </citation>
    <scope>NUCLEOTIDE SEQUENCE [LARGE SCALE GENOMIC DNA]</scope>
    <source>
        <strain evidence="2 3">Pla144</strain>
    </source>
</reference>
<sequence length="197" mass="20998" precursor="true">MMRKMMFCAAFAAALGAVVGTSGQVKADTLITDFNNFVSDALYPSWALPSSTIVSGPNSYDITATGYGSNYKYIGGLGIVGAGNNKLELTVTLEGPPAADGQLGPLVQLIDDDGTNQHFNWYGQTLGSHVLTMDVQPDLNLNTLTHMHMELDPGGFGTSGAYTVKWENLRLINTIPEPSSILLLASSIGLLMGVRRR</sequence>
<dbReference type="Proteomes" id="UP000318437">
    <property type="component" value="Unassembled WGS sequence"/>
</dbReference>
<evidence type="ECO:0008006" key="4">
    <source>
        <dbReference type="Google" id="ProtNLM"/>
    </source>
</evidence>
<feature type="chain" id="PRO_5022711934" description="PEP-CTERM protein-sorting domain-containing protein" evidence="1">
    <location>
        <begin position="28"/>
        <end position="197"/>
    </location>
</feature>
<proteinExistence type="predicted"/>
<dbReference type="NCBIfam" id="TIGR02595">
    <property type="entry name" value="PEP_CTERM"/>
    <property type="match status" value="1"/>
</dbReference>
<keyword evidence="3" id="KW-1185">Reference proteome</keyword>
<comment type="caution">
    <text evidence="2">The sequence shown here is derived from an EMBL/GenBank/DDBJ whole genome shotgun (WGS) entry which is preliminary data.</text>
</comment>
<accession>A0A5C6CPH3</accession>
<keyword evidence="1" id="KW-0732">Signal</keyword>
<name>A0A5C6CPH3_9BACT</name>
<evidence type="ECO:0000313" key="3">
    <source>
        <dbReference type="Proteomes" id="UP000318437"/>
    </source>
</evidence>
<dbReference type="InterPro" id="IPR013424">
    <property type="entry name" value="Ice-binding_C"/>
</dbReference>
<evidence type="ECO:0000256" key="1">
    <source>
        <dbReference type="SAM" id="SignalP"/>
    </source>
</evidence>
<dbReference type="EMBL" id="SJPS01000004">
    <property type="protein sequence ID" value="TWU25497.1"/>
    <property type="molecule type" value="Genomic_DNA"/>
</dbReference>
<protein>
    <recommendedName>
        <fullName evidence="4">PEP-CTERM protein-sorting domain-containing protein</fullName>
    </recommendedName>
</protein>
<feature type="signal peptide" evidence="1">
    <location>
        <begin position="1"/>
        <end position="27"/>
    </location>
</feature>
<organism evidence="2 3">
    <name type="scientific">Bythopirellula polymerisocia</name>
    <dbReference type="NCBI Taxonomy" id="2528003"/>
    <lineage>
        <taxon>Bacteria</taxon>
        <taxon>Pseudomonadati</taxon>
        <taxon>Planctomycetota</taxon>
        <taxon>Planctomycetia</taxon>
        <taxon>Pirellulales</taxon>
        <taxon>Lacipirellulaceae</taxon>
        <taxon>Bythopirellula</taxon>
    </lineage>
</organism>
<dbReference type="AlphaFoldDB" id="A0A5C6CPH3"/>